<evidence type="ECO:0000256" key="2">
    <source>
        <dbReference type="ARBA" id="ARBA00022723"/>
    </source>
</evidence>
<dbReference type="SUPFAM" id="SSF56784">
    <property type="entry name" value="HAD-like"/>
    <property type="match status" value="1"/>
</dbReference>
<dbReference type="InterPro" id="IPR036412">
    <property type="entry name" value="HAD-like_sf"/>
</dbReference>
<name>A0A498HVL8_MALDO</name>
<keyword evidence="2" id="KW-0479">Metal-binding</keyword>
<dbReference type="Pfam" id="PF07526">
    <property type="entry name" value="POX"/>
    <property type="match status" value="1"/>
</dbReference>
<dbReference type="InterPro" id="IPR006563">
    <property type="entry name" value="POX_dom"/>
</dbReference>
<keyword evidence="5" id="KW-0238">DNA-binding</keyword>
<evidence type="ECO:0000313" key="10">
    <source>
        <dbReference type="EMBL" id="RXH72943.1"/>
    </source>
</evidence>
<accession>A0A498HVL8</accession>
<dbReference type="SMART" id="SM00574">
    <property type="entry name" value="POX"/>
    <property type="match status" value="1"/>
</dbReference>
<evidence type="ECO:0000259" key="9">
    <source>
        <dbReference type="SMART" id="SM00574"/>
    </source>
</evidence>
<dbReference type="Pfam" id="PF05920">
    <property type="entry name" value="Homeobox_KN"/>
    <property type="match status" value="1"/>
</dbReference>
<evidence type="ECO:0000256" key="1">
    <source>
        <dbReference type="ARBA" id="ARBA00001946"/>
    </source>
</evidence>
<evidence type="ECO:0000256" key="6">
    <source>
        <dbReference type="ARBA" id="ARBA00023155"/>
    </source>
</evidence>
<dbReference type="PANTHER" id="PTHR20889">
    <property type="entry name" value="PHOSPHATASE, ORPHAN 1, 2"/>
    <property type="match status" value="1"/>
</dbReference>
<dbReference type="InterPro" id="IPR006384">
    <property type="entry name" value="HAD_hydro_PyrdxlP_Pase-like"/>
</dbReference>
<dbReference type="NCBIfam" id="TIGR01489">
    <property type="entry name" value="DKMTPPase-SF"/>
    <property type="match status" value="1"/>
</dbReference>
<keyword evidence="7" id="KW-0539">Nucleus</keyword>
<dbReference type="NCBIfam" id="TIGR01488">
    <property type="entry name" value="HAD-SF-IB"/>
    <property type="match status" value="1"/>
</dbReference>
<keyword evidence="6" id="KW-0371">Homeobox</keyword>
<evidence type="ECO:0000256" key="7">
    <source>
        <dbReference type="ARBA" id="ARBA00023242"/>
    </source>
</evidence>
<dbReference type="Pfam" id="PF06888">
    <property type="entry name" value="Put_Phosphatase"/>
    <property type="match status" value="1"/>
</dbReference>
<dbReference type="AlphaFoldDB" id="A0A498HVL8"/>
<dbReference type="Gene3D" id="1.10.10.60">
    <property type="entry name" value="Homeodomain-like"/>
    <property type="match status" value="1"/>
</dbReference>
<dbReference type="InterPro" id="IPR016965">
    <property type="entry name" value="Pase_PHOSPHO-typ"/>
</dbReference>
<protein>
    <recommendedName>
        <fullName evidence="9">POX domain-containing protein</fullName>
    </recommendedName>
</protein>
<evidence type="ECO:0000256" key="5">
    <source>
        <dbReference type="ARBA" id="ARBA00023125"/>
    </source>
</evidence>
<dbReference type="GO" id="GO:0046872">
    <property type="term" value="F:metal ion binding"/>
    <property type="evidence" value="ECO:0007669"/>
    <property type="project" value="UniProtKB-KW"/>
</dbReference>
<organism evidence="10 11">
    <name type="scientific">Malus domestica</name>
    <name type="common">Apple</name>
    <name type="synonym">Pyrus malus</name>
    <dbReference type="NCBI Taxonomy" id="3750"/>
    <lineage>
        <taxon>Eukaryota</taxon>
        <taxon>Viridiplantae</taxon>
        <taxon>Streptophyta</taxon>
        <taxon>Embryophyta</taxon>
        <taxon>Tracheophyta</taxon>
        <taxon>Spermatophyta</taxon>
        <taxon>Magnoliopsida</taxon>
        <taxon>eudicotyledons</taxon>
        <taxon>Gunneridae</taxon>
        <taxon>Pentapetalae</taxon>
        <taxon>rosids</taxon>
        <taxon>fabids</taxon>
        <taxon>Rosales</taxon>
        <taxon>Rosaceae</taxon>
        <taxon>Amygdaloideae</taxon>
        <taxon>Maleae</taxon>
        <taxon>Malus</taxon>
    </lineage>
</organism>
<dbReference type="PANTHER" id="PTHR20889:SF22">
    <property type="entry name" value="INORGANIC PYROPHOSPHATASE 2"/>
    <property type="match status" value="1"/>
</dbReference>
<dbReference type="GO" id="GO:0016791">
    <property type="term" value="F:phosphatase activity"/>
    <property type="evidence" value="ECO:0007669"/>
    <property type="project" value="InterPro"/>
</dbReference>
<comment type="cofactor">
    <cofactor evidence="1">
        <name>Mg(2+)</name>
        <dbReference type="ChEBI" id="CHEBI:18420"/>
    </cofactor>
</comment>
<comment type="caution">
    <text evidence="10">The sequence shown here is derived from an EMBL/GenBank/DDBJ whole genome shotgun (WGS) entry which is preliminary data.</text>
</comment>
<evidence type="ECO:0000256" key="8">
    <source>
        <dbReference type="SAM" id="MobiDB-lite"/>
    </source>
</evidence>
<proteinExistence type="predicted"/>
<keyword evidence="3" id="KW-0378">Hydrolase</keyword>
<feature type="domain" description="POX" evidence="9">
    <location>
        <begin position="295"/>
        <end position="429"/>
    </location>
</feature>
<dbReference type="InterPro" id="IPR008422">
    <property type="entry name" value="KN_HD"/>
</dbReference>
<dbReference type="EMBL" id="RDQH01000341">
    <property type="protein sequence ID" value="RXH72943.1"/>
    <property type="molecule type" value="Genomic_DNA"/>
</dbReference>
<dbReference type="Gene3D" id="3.40.50.1000">
    <property type="entry name" value="HAD superfamily/HAD-like"/>
    <property type="match status" value="1"/>
</dbReference>
<evidence type="ECO:0000256" key="3">
    <source>
        <dbReference type="ARBA" id="ARBA00022801"/>
    </source>
</evidence>
<reference evidence="10 11" key="1">
    <citation type="submission" date="2018-10" db="EMBL/GenBank/DDBJ databases">
        <title>A high-quality apple genome assembly.</title>
        <authorList>
            <person name="Hu J."/>
        </authorList>
    </citation>
    <scope>NUCLEOTIDE SEQUENCE [LARGE SCALE GENOMIC DNA]</scope>
    <source>
        <strain evidence="11">cv. HFTH1</strain>
        <tissue evidence="10">Young leaf</tissue>
    </source>
</reference>
<dbReference type="GO" id="GO:0003677">
    <property type="term" value="F:DNA binding"/>
    <property type="evidence" value="ECO:0007669"/>
    <property type="project" value="UniProtKB-KW"/>
</dbReference>
<dbReference type="GO" id="GO:0006355">
    <property type="term" value="P:regulation of DNA-templated transcription"/>
    <property type="evidence" value="ECO:0007669"/>
    <property type="project" value="InterPro"/>
</dbReference>
<keyword evidence="4" id="KW-0460">Magnesium</keyword>
<dbReference type="Proteomes" id="UP000290289">
    <property type="component" value="Chromosome 15"/>
</dbReference>
<gene>
    <name evidence="10" type="ORF">DVH24_012627</name>
</gene>
<keyword evidence="11" id="KW-1185">Reference proteome</keyword>
<evidence type="ECO:0000256" key="4">
    <source>
        <dbReference type="ARBA" id="ARBA00022842"/>
    </source>
</evidence>
<feature type="region of interest" description="Disordered" evidence="8">
    <location>
        <begin position="827"/>
        <end position="850"/>
    </location>
</feature>
<sequence length="850" mass="94421">MMDNEMYNVPAGSRNSLVMDGVVPHTTVNSLVQSYSFDLNHQNRMMALPPVLSTFHGEPVVDSHSDLNNANCVSVAESSPFLISQRGSNVRESSFVSSSFADNTVFQATPHSSASLAALFAARGSTILQENLNNLAISAMPINSSDAYVLNDCSNNSNSPLAASVNCGYDEMLGSVNRQWEINKYAAPLELGDGSSVRIGLQTYSSVGNVDPNGWLSSDGASVMTYNSSNSSKFSNELALTLATSRPLEIRNQCSDVGSSGIAQPCLNQIRFASPEQYSSNSEEFSLNYGSCKPPQLSQVICGSKYLHVVQEMLSDIANYSLENLDQSSFSSARLVSERGMSTMDDDLDGRFEVPKEPALRKQEIKTKKTKLLALLQMLDDCYNQCVDEIHTVVSAFHAATETDPHIHARFVLQTISVLYNSLRERVSTHFLLISENSSPASPNESERSFEFHKQLALQQLKKKEHQIWRPQRGLPERSVSVLRAWMFQNFLHPYPKDSEKHVLAVKSGLTRKPVRLILLCLTINTLLLLPLSLIILEQWRRGWWLFSTLTRRSSTATATTGSWTSWVSMTCSLSSSPTMPWNPLMVCLINGTNYDNEFSNTQRYVITNSMFRIGMMTALHARRKTIQDISECLKRVPIHPNIVSAIKSAHAFGCDLRVLSDANDFFIDAILKHHGIMDCFSEIKTNPSFIDEQRRLRILPFHDFISSSHGCTLCPPNMCKGLVMEKIRASVSADGKKHFIYVGDGAPDFCAGLKLEEGDFLLPRKNYPIWDLISANPLLTKAKIHEWNECDELGTILLNTVKAFFIGDKSGKERSNRLVPIDCKSQSSSVSASAHDAFQNALPVPPPRQ</sequence>
<dbReference type="InterPro" id="IPR023214">
    <property type="entry name" value="HAD_sf"/>
</dbReference>
<evidence type="ECO:0000313" key="11">
    <source>
        <dbReference type="Proteomes" id="UP000290289"/>
    </source>
</evidence>